<accession>A0A1I0EU38</accession>
<dbReference type="Proteomes" id="UP000198508">
    <property type="component" value="Unassembled WGS sequence"/>
</dbReference>
<dbReference type="EMBL" id="FOIM01000007">
    <property type="protein sequence ID" value="SET48962.1"/>
    <property type="molecule type" value="Genomic_DNA"/>
</dbReference>
<dbReference type="STRING" id="460384.SAMN05216313_10743"/>
<reference evidence="10" key="1">
    <citation type="submission" date="2016-10" db="EMBL/GenBank/DDBJ databases">
        <authorList>
            <person name="Varghese N."/>
            <person name="Submissions S."/>
        </authorList>
    </citation>
    <scope>NUCLEOTIDE SEQUENCE [LARGE SCALE GENOMIC DNA]</scope>
    <source>
        <strain evidence="10">NLAE-zl-G277</strain>
    </source>
</reference>
<name>A0A1I0EU38_9FIRM</name>
<evidence type="ECO:0000313" key="9">
    <source>
        <dbReference type="EMBL" id="SET48962.1"/>
    </source>
</evidence>
<dbReference type="SUPFAM" id="SSF51556">
    <property type="entry name" value="Metallo-dependent hydrolases"/>
    <property type="match status" value="1"/>
</dbReference>
<keyword evidence="2 7" id="KW-0479">Metal-binding</keyword>
<dbReference type="Pfam" id="PF01979">
    <property type="entry name" value="Amidohydro_1"/>
    <property type="match status" value="1"/>
</dbReference>
<evidence type="ECO:0000256" key="7">
    <source>
        <dbReference type="PIRSR" id="PIRSR038994-3"/>
    </source>
</evidence>
<dbReference type="AlphaFoldDB" id="A0A1I0EU38"/>
<dbReference type="Gene3D" id="2.30.40.10">
    <property type="entry name" value="Urease, subunit C, domain 1"/>
    <property type="match status" value="1"/>
</dbReference>
<dbReference type="SUPFAM" id="SSF51338">
    <property type="entry name" value="Composite domain of metallo-dependent hydrolases"/>
    <property type="match status" value="1"/>
</dbReference>
<feature type="binding site" evidence="7">
    <location>
        <position position="185"/>
    </location>
    <ligand>
        <name>Zn(2+)</name>
        <dbReference type="ChEBI" id="CHEBI:29105"/>
    </ligand>
</feature>
<feature type="active site" description="Proton donor/acceptor" evidence="6">
    <location>
        <position position="265"/>
    </location>
</feature>
<protein>
    <submittedName>
        <fullName evidence="9">N-acetylglucosamine-6-phosphate deacetylase</fullName>
    </submittedName>
</protein>
<dbReference type="PANTHER" id="PTHR11113">
    <property type="entry name" value="N-ACETYLGLUCOSAMINE-6-PHOSPHATE DEACETYLASE"/>
    <property type="match status" value="1"/>
</dbReference>
<evidence type="ECO:0000256" key="3">
    <source>
        <dbReference type="ARBA" id="ARBA00022801"/>
    </source>
</evidence>
<dbReference type="GO" id="GO:0008448">
    <property type="term" value="F:N-acetylglucosamine-6-phosphate deacetylase activity"/>
    <property type="evidence" value="ECO:0007669"/>
    <property type="project" value="InterPro"/>
</dbReference>
<dbReference type="PANTHER" id="PTHR11113:SF14">
    <property type="entry name" value="N-ACETYLGLUCOSAMINE-6-PHOSPHATE DEACETYLASE"/>
    <property type="match status" value="1"/>
</dbReference>
<gene>
    <name evidence="9" type="ORF">SAMN05216313_10743</name>
</gene>
<dbReference type="GO" id="GO:0006046">
    <property type="term" value="P:N-acetylglucosamine catabolic process"/>
    <property type="evidence" value="ECO:0007669"/>
    <property type="project" value="TreeGrafter"/>
</dbReference>
<feature type="domain" description="Amidohydrolase-related" evidence="8">
    <location>
        <begin position="48"/>
        <end position="372"/>
    </location>
</feature>
<comment type="cofactor">
    <cofactor evidence="7">
        <name>a divalent metal cation</name>
        <dbReference type="ChEBI" id="CHEBI:60240"/>
    </cofactor>
    <text evidence="7">Binds 1 divalent metal cation per subunit.</text>
</comment>
<dbReference type="InterPro" id="IPR032466">
    <property type="entry name" value="Metal_Hydrolase"/>
</dbReference>
<organism evidence="9 10">
    <name type="scientific">Enterocloster lavalensis</name>
    <dbReference type="NCBI Taxonomy" id="460384"/>
    <lineage>
        <taxon>Bacteria</taxon>
        <taxon>Bacillati</taxon>
        <taxon>Bacillota</taxon>
        <taxon>Clostridia</taxon>
        <taxon>Lachnospirales</taxon>
        <taxon>Lachnospiraceae</taxon>
        <taxon>Enterocloster</taxon>
    </lineage>
</organism>
<keyword evidence="3 5" id="KW-0378">Hydrolase</keyword>
<dbReference type="GO" id="GO:0046872">
    <property type="term" value="F:metal ion binding"/>
    <property type="evidence" value="ECO:0007669"/>
    <property type="project" value="UniProtKB-KW"/>
</dbReference>
<evidence type="ECO:0000256" key="1">
    <source>
        <dbReference type="ARBA" id="ARBA00010716"/>
    </source>
</evidence>
<dbReference type="InterPro" id="IPR006680">
    <property type="entry name" value="Amidohydro-rel"/>
</dbReference>
<dbReference type="RefSeq" id="WP_092362456.1">
    <property type="nucleotide sequence ID" value="NZ_CATZMQ010000022.1"/>
</dbReference>
<evidence type="ECO:0000256" key="6">
    <source>
        <dbReference type="PIRSR" id="PIRSR038994-1"/>
    </source>
</evidence>
<feature type="binding site" evidence="7">
    <location>
        <position position="120"/>
    </location>
    <ligand>
        <name>Zn(2+)</name>
        <dbReference type="ChEBI" id="CHEBI:29105"/>
    </ligand>
</feature>
<evidence type="ECO:0000259" key="8">
    <source>
        <dbReference type="Pfam" id="PF01979"/>
    </source>
</evidence>
<evidence type="ECO:0000256" key="5">
    <source>
        <dbReference type="PIRNR" id="PIRNR038994"/>
    </source>
</evidence>
<proteinExistence type="inferred from homology"/>
<dbReference type="Gene3D" id="3.20.20.140">
    <property type="entry name" value="Metal-dependent hydrolases"/>
    <property type="match status" value="1"/>
</dbReference>
<dbReference type="InterPro" id="IPR003764">
    <property type="entry name" value="GlcNAc_6-P_deAcase"/>
</dbReference>
<dbReference type="InterPro" id="IPR011059">
    <property type="entry name" value="Metal-dep_hydrolase_composite"/>
</dbReference>
<evidence type="ECO:0000256" key="4">
    <source>
        <dbReference type="ARBA" id="ARBA00023277"/>
    </source>
</evidence>
<evidence type="ECO:0000256" key="2">
    <source>
        <dbReference type="ARBA" id="ARBA00022723"/>
    </source>
</evidence>
<keyword evidence="4 5" id="KW-0119">Carbohydrate metabolism</keyword>
<comment type="similarity">
    <text evidence="1 5">Belongs to the metallo-dependent hydrolases superfamily. NagA family.</text>
</comment>
<keyword evidence="10" id="KW-1185">Reference proteome</keyword>
<evidence type="ECO:0000313" key="10">
    <source>
        <dbReference type="Proteomes" id="UP000198508"/>
    </source>
</evidence>
<dbReference type="PIRSF" id="PIRSF038994">
    <property type="entry name" value="NagA"/>
    <property type="match status" value="1"/>
</dbReference>
<sequence length="396" mass="43652">MSKITWKSKRILTENGMVNGYITIEDGYIRDISDHCDGAYQDAGELGIYPGIIDIHNHGFGGWSMTDPCEDEDVRGYAKALASVGVTGILPTAKEDAFEAVARVMDQDYEGAAIYGIHSEGPFWARGGENTVGMSWPLPDVEETKRLTARAGGKMAMMAIAPELPGAYDVIRYLHAQGIKVACCHTAAHSREIYDALEHVGFDIATHLGNGMQGIHHRDVGALGALLLSEGLYYEVITDLNHICADMLKIMFRLQPYEKFCLISDSNYIAGLPAGTYMRYGRKMFADEKGLILNSDGRICGSGKWVLYNIGQLVNHVGVPLEAALRMASINPARFLGIQEKTGSIRSGKRADLMFVDEQFVCHRTYVGGKIVFDRLTDTGERIFNPEAMKRRVENA</sequence>
<feature type="binding site" evidence="7">
    <location>
        <position position="207"/>
    </location>
    <ligand>
        <name>Zn(2+)</name>
        <dbReference type="ChEBI" id="CHEBI:29105"/>
    </ligand>
</feature>